<name>A0A2T1E8W6_9CYAN</name>
<keyword evidence="9" id="KW-1185">Reference proteome</keyword>
<dbReference type="Pfam" id="PF21105">
    <property type="entry name" value="DyP_N"/>
    <property type="match status" value="1"/>
</dbReference>
<protein>
    <submittedName>
        <fullName evidence="8">Peroxidase</fullName>
    </submittedName>
</protein>
<reference evidence="8 9" key="2">
    <citation type="submission" date="2018-03" db="EMBL/GenBank/DDBJ databases">
        <title>The ancient ancestry and fast evolution of plastids.</title>
        <authorList>
            <person name="Moore K.R."/>
            <person name="Magnabosco C."/>
            <person name="Momper L."/>
            <person name="Gold D.A."/>
            <person name="Bosak T."/>
            <person name="Fournier G.P."/>
        </authorList>
    </citation>
    <scope>NUCLEOTIDE SEQUENCE [LARGE SCALE GENOMIC DNA]</scope>
    <source>
        <strain evidence="8 9">ULC18</strain>
    </source>
</reference>
<keyword evidence="3" id="KW-0479">Metal-binding</keyword>
<accession>A0A2T1E8W6</accession>
<dbReference type="AlphaFoldDB" id="A0A2T1E8W6"/>
<dbReference type="InterPro" id="IPR011008">
    <property type="entry name" value="Dimeric_a/b-barrel"/>
</dbReference>
<dbReference type="EMBL" id="PVWK01000064">
    <property type="protein sequence ID" value="PSB29187.1"/>
    <property type="molecule type" value="Genomic_DNA"/>
</dbReference>
<comment type="similarity">
    <text evidence="6">Belongs to the DyP-type peroxidase family.</text>
</comment>
<proteinExistence type="inferred from homology"/>
<reference evidence="9" key="1">
    <citation type="submission" date="2018-02" db="EMBL/GenBank/DDBJ databases">
        <authorList>
            <person name="Moore K."/>
            <person name="Momper L."/>
        </authorList>
    </citation>
    <scope>NUCLEOTIDE SEQUENCE [LARGE SCALE GENOMIC DNA]</scope>
    <source>
        <strain evidence="9">ULC18</strain>
    </source>
</reference>
<evidence type="ECO:0000259" key="7">
    <source>
        <dbReference type="Pfam" id="PF21105"/>
    </source>
</evidence>
<evidence type="ECO:0000256" key="6">
    <source>
        <dbReference type="ARBA" id="ARBA00025737"/>
    </source>
</evidence>
<dbReference type="Proteomes" id="UP000239576">
    <property type="component" value="Unassembled WGS sequence"/>
</dbReference>
<dbReference type="GO" id="GO:0005829">
    <property type="term" value="C:cytosol"/>
    <property type="evidence" value="ECO:0007669"/>
    <property type="project" value="TreeGrafter"/>
</dbReference>
<dbReference type="GO" id="GO:0004601">
    <property type="term" value="F:peroxidase activity"/>
    <property type="evidence" value="ECO:0007669"/>
    <property type="project" value="UniProtKB-KW"/>
</dbReference>
<comment type="cofactor">
    <cofactor evidence="1">
        <name>heme b</name>
        <dbReference type="ChEBI" id="CHEBI:60344"/>
    </cofactor>
</comment>
<evidence type="ECO:0000313" key="9">
    <source>
        <dbReference type="Proteomes" id="UP000239576"/>
    </source>
</evidence>
<evidence type="ECO:0000256" key="1">
    <source>
        <dbReference type="ARBA" id="ARBA00001970"/>
    </source>
</evidence>
<evidence type="ECO:0000313" key="8">
    <source>
        <dbReference type="EMBL" id="PSB29187.1"/>
    </source>
</evidence>
<dbReference type="InterPro" id="IPR006314">
    <property type="entry name" value="Dyp_peroxidase"/>
</dbReference>
<evidence type="ECO:0000256" key="4">
    <source>
        <dbReference type="ARBA" id="ARBA00023002"/>
    </source>
</evidence>
<comment type="caution">
    <text evidence="8">The sequence shown here is derived from an EMBL/GenBank/DDBJ whole genome shotgun (WGS) entry which is preliminary data.</text>
</comment>
<gene>
    <name evidence="8" type="ORF">C7B82_12190</name>
</gene>
<evidence type="ECO:0000256" key="5">
    <source>
        <dbReference type="ARBA" id="ARBA00023004"/>
    </source>
</evidence>
<dbReference type="PANTHER" id="PTHR30521:SF5">
    <property type="entry name" value="BLR4509 PROTEIN"/>
    <property type="match status" value="1"/>
</dbReference>
<dbReference type="SUPFAM" id="SSF54909">
    <property type="entry name" value="Dimeric alpha+beta barrel"/>
    <property type="match status" value="1"/>
</dbReference>
<dbReference type="GO" id="GO:0020037">
    <property type="term" value="F:heme binding"/>
    <property type="evidence" value="ECO:0007669"/>
    <property type="project" value="InterPro"/>
</dbReference>
<feature type="domain" description="DyP dimeric alpha+beta barrel" evidence="7">
    <location>
        <begin position="11"/>
        <end position="152"/>
    </location>
</feature>
<keyword evidence="2 8" id="KW-0575">Peroxidase</keyword>
<dbReference type="PANTHER" id="PTHR30521">
    <property type="entry name" value="DEFERROCHELATASE/PEROXIDASE"/>
    <property type="match status" value="1"/>
</dbReference>
<dbReference type="PROSITE" id="PS51404">
    <property type="entry name" value="DYP_PEROXIDASE"/>
    <property type="match status" value="1"/>
</dbReference>
<organism evidence="8 9">
    <name type="scientific">Stenomitos frigidus ULC18</name>
    <dbReference type="NCBI Taxonomy" id="2107698"/>
    <lineage>
        <taxon>Bacteria</taxon>
        <taxon>Bacillati</taxon>
        <taxon>Cyanobacteriota</taxon>
        <taxon>Cyanophyceae</taxon>
        <taxon>Leptolyngbyales</taxon>
        <taxon>Leptolyngbyaceae</taxon>
        <taxon>Stenomitos</taxon>
    </lineage>
</organism>
<dbReference type="OrthoDB" id="9781066at2"/>
<sequence>MPDLTLAARSDIQGMILSGYGHLPDAAYQFLQIHNVAQFKVWLSRLIPAITTAKPWDIQPDGTKAKPEMAVNLAWSYAGLRAIGLAPEILNTFAREFIEGMITPKRSELLGDTGTSAPEHWDVGGSQNPEIHLVLILHGLNREQIQQYLRDLLPEAAGVRTIATEYGFRPPHQKEHFGFHDAISQPQIEGTGDQPTAPENVIRTGEFILGYANEYGLLPSPPTVPRTQDANDLLPDLVIPDAATGASTLKDLGRHGTYLVYRKLAQDVAGFWQFMAQHGQDATGCPAASDMLLLAAKFVGRWPNGTPLVLSPTQDDPSIENANQFQYMPEDAGGFACPIASHIRRTNPRDSLDGSPAESFKTARRHRILRRGSIYGEPLFPLEALDQHTVPLDIAEDGQPRGLHFFGVNVNIERQFEFIQQTWSNNPKFNGLYNDKDPISGDNDGSGVMTIPRHPIRERVNHLPRFVTVRGGGYFFLPSLTAIRFFAL</sequence>
<evidence type="ECO:0000256" key="3">
    <source>
        <dbReference type="ARBA" id="ARBA00022723"/>
    </source>
</evidence>
<dbReference type="GO" id="GO:0046872">
    <property type="term" value="F:metal ion binding"/>
    <property type="evidence" value="ECO:0007669"/>
    <property type="project" value="UniProtKB-KW"/>
</dbReference>
<keyword evidence="4" id="KW-0560">Oxidoreductase</keyword>
<keyword evidence="5" id="KW-0408">Iron</keyword>
<dbReference type="RefSeq" id="WP_106256573.1">
    <property type="nucleotide sequence ID" value="NZ_CAWNSW010000152.1"/>
</dbReference>
<dbReference type="InterPro" id="IPR049509">
    <property type="entry name" value="DyP_N"/>
</dbReference>
<evidence type="ECO:0000256" key="2">
    <source>
        <dbReference type="ARBA" id="ARBA00022559"/>
    </source>
</evidence>